<dbReference type="InterPro" id="IPR036823">
    <property type="entry name" value="Ribosomal_uS7_dom_sf"/>
</dbReference>
<sequence>MSKTKKEILLFNKWSFENIEVVDRTLGDYINLRPIIIPHSAGRHEHRRFWKSSKVSIVERFTNRLLAPGFIGSRIRGRKSSFHSGKKAMLLRSIRDAFVLINLTSGVNPVQILIDAIVNTAPREETTKIAMGGISYASAVDIAPQRRVDLALKYLVQAIGVRSHSNEKTFEENLSQELLLAAQKSQDSRAIKRKDEIERIAISAR</sequence>
<organism evidence="5">
    <name type="scientific">marine sediment metagenome</name>
    <dbReference type="NCBI Taxonomy" id="412755"/>
    <lineage>
        <taxon>unclassified sequences</taxon>
        <taxon>metagenomes</taxon>
        <taxon>ecological metagenomes</taxon>
    </lineage>
</organism>
<dbReference type="GO" id="GO:0003735">
    <property type="term" value="F:structural constituent of ribosome"/>
    <property type="evidence" value="ECO:0007669"/>
    <property type="project" value="InterPro"/>
</dbReference>
<comment type="similarity">
    <text evidence="1">Belongs to the universal ribosomal protein uS7 family.</text>
</comment>
<dbReference type="SUPFAM" id="SSF47973">
    <property type="entry name" value="Ribosomal protein S7"/>
    <property type="match status" value="1"/>
</dbReference>
<reference evidence="5" key="1">
    <citation type="journal article" date="2015" name="Nature">
        <title>Complex archaea that bridge the gap between prokaryotes and eukaryotes.</title>
        <authorList>
            <person name="Spang A."/>
            <person name="Saw J.H."/>
            <person name="Jorgensen S.L."/>
            <person name="Zaremba-Niedzwiedzka K."/>
            <person name="Martijn J."/>
            <person name="Lind A.E."/>
            <person name="van Eijk R."/>
            <person name="Schleper C."/>
            <person name="Guy L."/>
            <person name="Ettema T.J."/>
        </authorList>
    </citation>
    <scope>NUCLEOTIDE SEQUENCE</scope>
</reference>
<dbReference type="InterPro" id="IPR000235">
    <property type="entry name" value="Ribosomal_uS7"/>
</dbReference>
<keyword evidence="2" id="KW-0689">Ribosomal protein</keyword>
<keyword evidence="3" id="KW-0687">Ribonucleoprotein</keyword>
<proteinExistence type="inferred from homology"/>
<evidence type="ECO:0000313" key="5">
    <source>
        <dbReference type="EMBL" id="KKN47843.1"/>
    </source>
</evidence>
<dbReference type="Gene3D" id="1.10.455.10">
    <property type="entry name" value="Ribosomal protein S7 domain"/>
    <property type="match status" value="1"/>
</dbReference>
<dbReference type="InterPro" id="IPR023798">
    <property type="entry name" value="Ribosomal_uS7_dom"/>
</dbReference>
<dbReference type="PANTHER" id="PTHR11205">
    <property type="entry name" value="RIBOSOMAL PROTEIN S7"/>
    <property type="match status" value="1"/>
</dbReference>
<feature type="domain" description="Small ribosomal subunit protein uS7" evidence="4">
    <location>
        <begin position="30"/>
        <end position="205"/>
    </location>
</feature>
<gene>
    <name evidence="5" type="ORF">LCGC14_0658860</name>
</gene>
<evidence type="ECO:0000256" key="3">
    <source>
        <dbReference type="ARBA" id="ARBA00023274"/>
    </source>
</evidence>
<evidence type="ECO:0000259" key="4">
    <source>
        <dbReference type="Pfam" id="PF00177"/>
    </source>
</evidence>
<evidence type="ECO:0000256" key="1">
    <source>
        <dbReference type="ARBA" id="ARBA00007151"/>
    </source>
</evidence>
<dbReference type="GO" id="GO:0006412">
    <property type="term" value="P:translation"/>
    <property type="evidence" value="ECO:0007669"/>
    <property type="project" value="InterPro"/>
</dbReference>
<name>A0A0F9U2J0_9ZZZZ</name>
<dbReference type="PIRSF" id="PIRSF002122">
    <property type="entry name" value="RPS7p_RPS7a_RPS5e_RPS7o"/>
    <property type="match status" value="1"/>
</dbReference>
<comment type="caution">
    <text evidence="5">The sequence shown here is derived from an EMBL/GenBank/DDBJ whole genome shotgun (WGS) entry which is preliminary data.</text>
</comment>
<dbReference type="InterPro" id="IPR005716">
    <property type="entry name" value="Ribosomal_uS7_euk/arc"/>
</dbReference>
<dbReference type="Pfam" id="PF00177">
    <property type="entry name" value="Ribosomal_S7"/>
    <property type="match status" value="1"/>
</dbReference>
<dbReference type="EMBL" id="LAZR01001254">
    <property type="protein sequence ID" value="KKN47843.1"/>
    <property type="molecule type" value="Genomic_DNA"/>
</dbReference>
<evidence type="ECO:0000256" key="2">
    <source>
        <dbReference type="ARBA" id="ARBA00022980"/>
    </source>
</evidence>
<dbReference type="GO" id="GO:0015935">
    <property type="term" value="C:small ribosomal subunit"/>
    <property type="evidence" value="ECO:0007669"/>
    <property type="project" value="InterPro"/>
</dbReference>
<dbReference type="AlphaFoldDB" id="A0A0F9U2J0"/>
<protein>
    <recommendedName>
        <fullName evidence="4">Small ribosomal subunit protein uS7 domain-containing protein</fullName>
    </recommendedName>
</protein>
<dbReference type="NCBIfam" id="TIGR01028">
    <property type="entry name" value="uS7_euk_arch"/>
    <property type="match status" value="1"/>
</dbReference>
<accession>A0A0F9U2J0</accession>